<proteinExistence type="inferred from homology"/>
<dbReference type="HAMAP" id="MF_01925">
    <property type="entry name" value="P5C_reductase"/>
    <property type="match status" value="1"/>
</dbReference>
<evidence type="ECO:0000313" key="15">
    <source>
        <dbReference type="EMBL" id="SEO29140.1"/>
    </source>
</evidence>
<evidence type="ECO:0000256" key="11">
    <source>
        <dbReference type="PIRSR" id="PIRSR000193-1"/>
    </source>
</evidence>
<keyword evidence="6 9" id="KW-0521">NADP</keyword>
<comment type="catalytic activity">
    <reaction evidence="9 12">
        <text>L-proline + NADP(+) = (S)-1-pyrroline-5-carboxylate + NADPH + 2 H(+)</text>
        <dbReference type="Rhea" id="RHEA:14109"/>
        <dbReference type="ChEBI" id="CHEBI:15378"/>
        <dbReference type="ChEBI" id="CHEBI:17388"/>
        <dbReference type="ChEBI" id="CHEBI:57783"/>
        <dbReference type="ChEBI" id="CHEBI:58349"/>
        <dbReference type="ChEBI" id="CHEBI:60039"/>
        <dbReference type="EC" id="1.5.1.2"/>
    </reaction>
</comment>
<keyword evidence="5 9" id="KW-0641">Proline biosynthesis</keyword>
<dbReference type="InterPro" id="IPR028939">
    <property type="entry name" value="P5C_Rdtase_cat_N"/>
</dbReference>
<dbReference type="SUPFAM" id="SSF51735">
    <property type="entry name" value="NAD(P)-binding Rossmann-fold domains"/>
    <property type="match status" value="1"/>
</dbReference>
<evidence type="ECO:0000256" key="6">
    <source>
        <dbReference type="ARBA" id="ARBA00022857"/>
    </source>
</evidence>
<dbReference type="PIRSF" id="PIRSF000193">
    <property type="entry name" value="Pyrrol-5-carb_rd"/>
    <property type="match status" value="1"/>
</dbReference>
<feature type="binding site" evidence="11">
    <location>
        <begin position="11"/>
        <end position="16"/>
    </location>
    <ligand>
        <name>NADP(+)</name>
        <dbReference type="ChEBI" id="CHEBI:58349"/>
    </ligand>
</feature>
<feature type="domain" description="Pyrroline-5-carboxylate reductase dimerisation" evidence="14">
    <location>
        <begin position="164"/>
        <end position="268"/>
    </location>
</feature>
<evidence type="ECO:0000256" key="12">
    <source>
        <dbReference type="RuleBase" id="RU003903"/>
    </source>
</evidence>
<dbReference type="SUPFAM" id="SSF48179">
    <property type="entry name" value="6-phosphogluconate dehydrogenase C-terminal domain-like"/>
    <property type="match status" value="1"/>
</dbReference>
<gene>
    <name evidence="9" type="primary">proC</name>
    <name evidence="15" type="ORF">SAMN04490178_101102</name>
</gene>
<evidence type="ECO:0000256" key="5">
    <source>
        <dbReference type="ARBA" id="ARBA00022650"/>
    </source>
</evidence>
<comment type="function">
    <text evidence="8 9">Catalyzes the reduction of 1-pyrroline-5-carboxylate (PCA) to L-proline.</text>
</comment>
<dbReference type="PANTHER" id="PTHR11645:SF0">
    <property type="entry name" value="PYRROLINE-5-CARBOXYLATE REDUCTASE 3"/>
    <property type="match status" value="1"/>
</dbReference>
<dbReference type="Proteomes" id="UP000198847">
    <property type="component" value="Unassembled WGS sequence"/>
</dbReference>
<keyword evidence="16" id="KW-1185">Reference proteome</keyword>
<dbReference type="GO" id="GO:0055129">
    <property type="term" value="P:L-proline biosynthetic process"/>
    <property type="evidence" value="ECO:0007669"/>
    <property type="project" value="UniProtKB-UniRule"/>
</dbReference>
<dbReference type="PANTHER" id="PTHR11645">
    <property type="entry name" value="PYRROLINE-5-CARBOXYLATE REDUCTASE"/>
    <property type="match status" value="1"/>
</dbReference>
<dbReference type="Gene3D" id="3.40.50.720">
    <property type="entry name" value="NAD(P)-binding Rossmann-like Domain"/>
    <property type="match status" value="1"/>
</dbReference>
<comment type="similarity">
    <text evidence="2 9 12">Belongs to the pyrroline-5-carboxylate reductase family.</text>
</comment>
<evidence type="ECO:0000256" key="7">
    <source>
        <dbReference type="ARBA" id="ARBA00023002"/>
    </source>
</evidence>
<dbReference type="EMBL" id="FODY01000001">
    <property type="protein sequence ID" value="SEO29140.1"/>
    <property type="molecule type" value="Genomic_DNA"/>
</dbReference>
<evidence type="ECO:0000259" key="13">
    <source>
        <dbReference type="Pfam" id="PF03807"/>
    </source>
</evidence>
<evidence type="ECO:0000256" key="8">
    <source>
        <dbReference type="ARBA" id="ARBA00058118"/>
    </source>
</evidence>
<dbReference type="EC" id="1.5.1.2" evidence="9 10"/>
<dbReference type="UniPathway" id="UPA00098">
    <property type="reaction ID" value="UER00361"/>
</dbReference>
<feature type="domain" description="Pyrroline-5-carboxylate reductase catalytic N-terminal" evidence="13">
    <location>
        <begin position="7"/>
        <end position="102"/>
    </location>
</feature>
<evidence type="ECO:0000256" key="4">
    <source>
        <dbReference type="ARBA" id="ARBA00022605"/>
    </source>
</evidence>
<dbReference type="AlphaFoldDB" id="A0A1H8NHN2"/>
<dbReference type="PROSITE" id="PS00521">
    <property type="entry name" value="P5CR"/>
    <property type="match status" value="1"/>
</dbReference>
<evidence type="ECO:0000256" key="1">
    <source>
        <dbReference type="ARBA" id="ARBA00004496"/>
    </source>
</evidence>
<dbReference type="InterPro" id="IPR053790">
    <property type="entry name" value="P5CR-like_CS"/>
</dbReference>
<evidence type="ECO:0000259" key="14">
    <source>
        <dbReference type="Pfam" id="PF14748"/>
    </source>
</evidence>
<comment type="pathway">
    <text evidence="9 12">Amino-acid biosynthesis; L-proline biosynthesis; L-proline from L-glutamate 5-semialdehyde: step 1/1.</text>
</comment>
<comment type="catalytic activity">
    <reaction evidence="9">
        <text>L-proline + NAD(+) = (S)-1-pyrroline-5-carboxylate + NADH + 2 H(+)</text>
        <dbReference type="Rhea" id="RHEA:14105"/>
        <dbReference type="ChEBI" id="CHEBI:15378"/>
        <dbReference type="ChEBI" id="CHEBI:17388"/>
        <dbReference type="ChEBI" id="CHEBI:57540"/>
        <dbReference type="ChEBI" id="CHEBI:57945"/>
        <dbReference type="ChEBI" id="CHEBI:60039"/>
        <dbReference type="EC" id="1.5.1.2"/>
    </reaction>
</comment>
<dbReference type="STRING" id="112903.SAMN04490178_101102"/>
<evidence type="ECO:0000256" key="10">
    <source>
        <dbReference type="NCBIfam" id="TIGR00112"/>
    </source>
</evidence>
<dbReference type="FunFam" id="3.40.50.720:FF:000190">
    <property type="entry name" value="Pyrroline-5-carboxylate reductase"/>
    <property type="match status" value="1"/>
</dbReference>
<dbReference type="GO" id="GO:0004735">
    <property type="term" value="F:pyrroline-5-carboxylate reductase activity"/>
    <property type="evidence" value="ECO:0007669"/>
    <property type="project" value="UniProtKB-UniRule"/>
</dbReference>
<reference evidence="15 16" key="1">
    <citation type="submission" date="2016-10" db="EMBL/GenBank/DDBJ databases">
        <authorList>
            <person name="de Groot N.N."/>
        </authorList>
    </citation>
    <scope>NUCLEOTIDE SEQUENCE [LARGE SCALE GENOMIC DNA]</scope>
    <source>
        <strain evidence="15 16">DSM 13305</strain>
    </source>
</reference>
<keyword evidence="3 9" id="KW-0963">Cytoplasm</keyword>
<name>A0A1H8NHN2_9FIRM</name>
<dbReference type="GO" id="GO:0005737">
    <property type="term" value="C:cytoplasm"/>
    <property type="evidence" value="ECO:0007669"/>
    <property type="project" value="UniProtKB-SubCell"/>
</dbReference>
<dbReference type="InterPro" id="IPR036291">
    <property type="entry name" value="NAD(P)-bd_dom_sf"/>
</dbReference>
<dbReference type="Pfam" id="PF03807">
    <property type="entry name" value="F420_oxidored"/>
    <property type="match status" value="1"/>
</dbReference>
<keyword evidence="7 9" id="KW-0560">Oxidoreductase</keyword>
<comment type="subcellular location">
    <subcellularLocation>
        <location evidence="1 9">Cytoplasm</location>
    </subcellularLocation>
</comment>
<dbReference type="Pfam" id="PF14748">
    <property type="entry name" value="P5CR_dimer"/>
    <property type="match status" value="1"/>
</dbReference>
<dbReference type="NCBIfam" id="TIGR00112">
    <property type="entry name" value="proC"/>
    <property type="match status" value="1"/>
</dbReference>
<protein>
    <recommendedName>
        <fullName evidence="9 10">Pyrroline-5-carboxylate reductase</fullName>
        <shortName evidence="9">P5C reductase</shortName>
        <shortName evidence="9">P5CR</shortName>
        <ecNumber evidence="9 10">1.5.1.2</ecNumber>
    </recommendedName>
    <alternativeName>
        <fullName evidence="9">PCA reductase</fullName>
    </alternativeName>
</protein>
<dbReference type="Gene3D" id="1.10.3730.10">
    <property type="entry name" value="ProC C-terminal domain-like"/>
    <property type="match status" value="1"/>
</dbReference>
<accession>A0A1H8NHN2</accession>
<organism evidence="15 16">
    <name type="scientific">Propionispora vibrioides</name>
    <dbReference type="NCBI Taxonomy" id="112903"/>
    <lineage>
        <taxon>Bacteria</taxon>
        <taxon>Bacillati</taxon>
        <taxon>Bacillota</taxon>
        <taxon>Negativicutes</taxon>
        <taxon>Selenomonadales</taxon>
        <taxon>Sporomusaceae</taxon>
        <taxon>Propionispora</taxon>
    </lineage>
</organism>
<sequence>MLLQNKKISFLGGGAMAEALIRGILKAGLVKPEQITANDISQERLHYLADRYQIQISLEGTAVAAEADILFLTVKPQVINQVLEHVASTVRKETTVISIVAGFTIAALEQALPQVPVVRVMPNTPVAVGEGMSAIALGTFADAGIGEIASAIFSSVGQVVNLPESLLDAVTGLSGSGPGYAFVIIDALADAGVRAGLPRAQALLLSAQTLLGAAKMVIETGEHPAKLRDMVTSPGGTTIAGIHVLEQQGVRAALSDAVIAAANRSRELGKK</sequence>
<evidence type="ECO:0000313" key="16">
    <source>
        <dbReference type="Proteomes" id="UP000198847"/>
    </source>
</evidence>
<dbReference type="InterPro" id="IPR029036">
    <property type="entry name" value="P5CR_dimer"/>
</dbReference>
<evidence type="ECO:0000256" key="2">
    <source>
        <dbReference type="ARBA" id="ARBA00005525"/>
    </source>
</evidence>
<keyword evidence="4 9" id="KW-0028">Amino-acid biosynthesis</keyword>
<dbReference type="InterPro" id="IPR008927">
    <property type="entry name" value="6-PGluconate_DH-like_C_sf"/>
</dbReference>
<dbReference type="InterPro" id="IPR000304">
    <property type="entry name" value="Pyrroline-COOH_reductase"/>
</dbReference>
<dbReference type="FunFam" id="1.10.3730.10:FF:000001">
    <property type="entry name" value="Pyrroline-5-carboxylate reductase"/>
    <property type="match status" value="1"/>
</dbReference>
<evidence type="ECO:0000256" key="3">
    <source>
        <dbReference type="ARBA" id="ARBA00022490"/>
    </source>
</evidence>
<evidence type="ECO:0000256" key="9">
    <source>
        <dbReference type="HAMAP-Rule" id="MF_01925"/>
    </source>
</evidence>